<dbReference type="GO" id="GO:0009102">
    <property type="term" value="P:biotin biosynthetic process"/>
    <property type="evidence" value="ECO:0007669"/>
    <property type="project" value="TreeGrafter"/>
</dbReference>
<reference evidence="5" key="1">
    <citation type="journal article" date="2023" name="Mol. Phylogenet. Evol.">
        <title>Genome-scale phylogeny and comparative genomics of the fungal order Sordariales.</title>
        <authorList>
            <person name="Hensen N."/>
            <person name="Bonometti L."/>
            <person name="Westerberg I."/>
            <person name="Brannstrom I.O."/>
            <person name="Guillou S."/>
            <person name="Cros-Aarteil S."/>
            <person name="Calhoun S."/>
            <person name="Haridas S."/>
            <person name="Kuo A."/>
            <person name="Mondo S."/>
            <person name="Pangilinan J."/>
            <person name="Riley R."/>
            <person name="LaButti K."/>
            <person name="Andreopoulos B."/>
            <person name="Lipzen A."/>
            <person name="Chen C."/>
            <person name="Yan M."/>
            <person name="Daum C."/>
            <person name="Ng V."/>
            <person name="Clum A."/>
            <person name="Steindorff A."/>
            <person name="Ohm R.A."/>
            <person name="Martin F."/>
            <person name="Silar P."/>
            <person name="Natvig D.O."/>
            <person name="Lalanne C."/>
            <person name="Gautier V."/>
            <person name="Ament-Velasquez S.L."/>
            <person name="Kruys A."/>
            <person name="Hutchinson M.I."/>
            <person name="Powell A.J."/>
            <person name="Barry K."/>
            <person name="Miller A.N."/>
            <person name="Grigoriev I.V."/>
            <person name="Debuchy R."/>
            <person name="Gladieux P."/>
            <person name="Hiltunen Thoren M."/>
            <person name="Johannesson H."/>
        </authorList>
    </citation>
    <scope>NUCLEOTIDE SEQUENCE [LARGE SCALE GENOMIC DNA]</scope>
    <source>
        <strain evidence="5">CBS 284.82</strain>
    </source>
</reference>
<dbReference type="EMBL" id="MU854619">
    <property type="protein sequence ID" value="KAK4032360.1"/>
    <property type="molecule type" value="Genomic_DNA"/>
</dbReference>
<dbReference type="GO" id="GO:0004015">
    <property type="term" value="F:adenosylmethionine-8-amino-7-oxononanoate transaminase activity"/>
    <property type="evidence" value="ECO:0007669"/>
    <property type="project" value="TreeGrafter"/>
</dbReference>
<dbReference type="GO" id="GO:0005739">
    <property type="term" value="C:mitochondrion"/>
    <property type="evidence" value="ECO:0007669"/>
    <property type="project" value="TreeGrafter"/>
</dbReference>
<dbReference type="AlphaFoldDB" id="A0AAN6P7U5"/>
<evidence type="ECO:0000313" key="5">
    <source>
        <dbReference type="Proteomes" id="UP001303115"/>
    </source>
</evidence>
<evidence type="ECO:0000256" key="1">
    <source>
        <dbReference type="ARBA" id="ARBA00022576"/>
    </source>
</evidence>
<feature type="compositionally biased region" description="Polar residues" evidence="3">
    <location>
        <begin position="1"/>
        <end position="30"/>
    </location>
</feature>
<dbReference type="Pfam" id="PF13500">
    <property type="entry name" value="AAA_26"/>
    <property type="match status" value="1"/>
</dbReference>
<dbReference type="Proteomes" id="UP001303115">
    <property type="component" value="Unassembled WGS sequence"/>
</dbReference>
<evidence type="ECO:0000256" key="2">
    <source>
        <dbReference type="ARBA" id="ARBA00022679"/>
    </source>
</evidence>
<dbReference type="GO" id="GO:0004141">
    <property type="term" value="F:dethiobiotin synthase activity"/>
    <property type="evidence" value="ECO:0007669"/>
    <property type="project" value="TreeGrafter"/>
</dbReference>
<keyword evidence="1" id="KW-0032">Aminotransferase</keyword>
<dbReference type="PANTHER" id="PTHR42684">
    <property type="entry name" value="ADENOSYLMETHIONINE-8-AMINO-7-OXONONANOATE AMINOTRANSFERASE"/>
    <property type="match status" value="1"/>
</dbReference>
<gene>
    <name evidence="4" type="ORF">C8A01DRAFT_41200</name>
</gene>
<organism evidence="4 5">
    <name type="scientific">Parachaetomium inaequale</name>
    <dbReference type="NCBI Taxonomy" id="2588326"/>
    <lineage>
        <taxon>Eukaryota</taxon>
        <taxon>Fungi</taxon>
        <taxon>Dikarya</taxon>
        <taxon>Ascomycota</taxon>
        <taxon>Pezizomycotina</taxon>
        <taxon>Sordariomycetes</taxon>
        <taxon>Sordariomycetidae</taxon>
        <taxon>Sordariales</taxon>
        <taxon>Chaetomiaceae</taxon>
        <taxon>Parachaetomium</taxon>
    </lineage>
</organism>
<dbReference type="SUPFAM" id="SSF52540">
    <property type="entry name" value="P-loop containing nucleoside triphosphate hydrolases"/>
    <property type="match status" value="1"/>
</dbReference>
<accession>A0AAN6P7U5</accession>
<feature type="region of interest" description="Disordered" evidence="3">
    <location>
        <begin position="1"/>
        <end position="35"/>
    </location>
</feature>
<keyword evidence="2" id="KW-0808">Transferase</keyword>
<dbReference type="CDD" id="cd03109">
    <property type="entry name" value="DTBS"/>
    <property type="match status" value="1"/>
</dbReference>
<protein>
    <submittedName>
        <fullName evidence="4">AAA domain-containing protein</fullName>
    </submittedName>
</protein>
<dbReference type="InterPro" id="IPR027417">
    <property type="entry name" value="P-loop_NTPase"/>
</dbReference>
<dbReference type="Gene3D" id="3.40.50.300">
    <property type="entry name" value="P-loop containing nucleotide triphosphate hydrolases"/>
    <property type="match status" value="1"/>
</dbReference>
<evidence type="ECO:0000256" key="3">
    <source>
        <dbReference type="SAM" id="MobiDB-lite"/>
    </source>
</evidence>
<evidence type="ECO:0000313" key="4">
    <source>
        <dbReference type="EMBL" id="KAK4032360.1"/>
    </source>
</evidence>
<name>A0AAN6P7U5_9PEZI</name>
<keyword evidence="5" id="KW-1185">Reference proteome</keyword>
<comment type="caution">
    <text evidence="4">The sequence shown here is derived from an EMBL/GenBank/DDBJ whole genome shotgun (WGS) entry which is preliminary data.</text>
</comment>
<sequence length="300" mass="32604">MEQHTATNGHGSTNGHSTNGHSTNGHSTNGRPGRMDTMGLRTFLIFGATADIGKTVIATALCNETTKALRQPTQYLKPNSVEPEFGADSRCELAPTPGHVQWFSEAATNDIQAYDEETPDLDVIEQAQAARNNADPLAAITNDTFVDDVKSFITGRARDTGGWMFIELLGGVNTPVYTGPPQADVYRPLGLPVVLVGAFALDGVSLTLSAWDSLRMRGYRVVALVVFEEERWKNYRYLVQHFRHYPALPVIRLPLPPVLAPELPAGAGEMGEYYRGVLESGCCAGLVRVLGHCYGEDIAE</sequence>
<proteinExistence type="predicted"/>
<dbReference type="PANTHER" id="PTHR42684:SF3">
    <property type="entry name" value="ADENOSYLMETHIONINE-8-AMINO-7-OXONONANOATE AMINOTRANSFERASE"/>
    <property type="match status" value="1"/>
</dbReference>